<dbReference type="AlphaFoldDB" id="A0A1E3PCW5"/>
<keyword evidence="2" id="KW-0472">Membrane</keyword>
<dbReference type="InterPro" id="IPR010640">
    <property type="entry name" value="Low_temperature_requirement_A"/>
</dbReference>
<protein>
    <submittedName>
        <fullName evidence="3">Uncharacterized protein</fullName>
    </submittedName>
</protein>
<dbReference type="EMBL" id="KV454208">
    <property type="protein sequence ID" value="ODQ62727.1"/>
    <property type="molecule type" value="Genomic_DNA"/>
</dbReference>
<accession>A0A1E3PCW5</accession>
<dbReference type="GeneID" id="30201707"/>
<keyword evidence="4" id="KW-1185">Reference proteome</keyword>
<proteinExistence type="predicted"/>
<dbReference type="Proteomes" id="UP000094112">
    <property type="component" value="Unassembled WGS sequence"/>
</dbReference>
<evidence type="ECO:0000256" key="2">
    <source>
        <dbReference type="SAM" id="Phobius"/>
    </source>
</evidence>
<dbReference type="STRING" id="683960.A0A1E3PCW5"/>
<dbReference type="Pfam" id="PF06772">
    <property type="entry name" value="LtrA"/>
    <property type="match status" value="1"/>
</dbReference>
<dbReference type="PANTHER" id="PTHR36840:SF1">
    <property type="entry name" value="BLL5714 PROTEIN"/>
    <property type="match status" value="1"/>
</dbReference>
<feature type="transmembrane region" description="Helical" evidence="2">
    <location>
        <begin position="450"/>
        <end position="471"/>
    </location>
</feature>
<gene>
    <name evidence="3" type="ORF">WICANDRAFT_76895</name>
</gene>
<feature type="transmembrane region" description="Helical" evidence="2">
    <location>
        <begin position="209"/>
        <end position="229"/>
    </location>
</feature>
<feature type="region of interest" description="Disordered" evidence="1">
    <location>
        <begin position="1"/>
        <end position="25"/>
    </location>
</feature>
<feature type="transmembrane region" description="Helical" evidence="2">
    <location>
        <begin position="183"/>
        <end position="202"/>
    </location>
</feature>
<dbReference type="OrthoDB" id="191995at2759"/>
<organism evidence="3 4">
    <name type="scientific">Wickerhamomyces anomalus (strain ATCC 58044 / CBS 1984 / NCYC 433 / NRRL Y-366-8)</name>
    <name type="common">Yeast</name>
    <name type="synonym">Hansenula anomala</name>
    <dbReference type="NCBI Taxonomy" id="683960"/>
    <lineage>
        <taxon>Eukaryota</taxon>
        <taxon>Fungi</taxon>
        <taxon>Dikarya</taxon>
        <taxon>Ascomycota</taxon>
        <taxon>Saccharomycotina</taxon>
        <taxon>Saccharomycetes</taxon>
        <taxon>Phaffomycetales</taxon>
        <taxon>Wickerhamomycetaceae</taxon>
        <taxon>Wickerhamomyces</taxon>
    </lineage>
</organism>
<dbReference type="RefSeq" id="XP_019041934.1">
    <property type="nucleotide sequence ID" value="XM_019184461.1"/>
</dbReference>
<evidence type="ECO:0000256" key="1">
    <source>
        <dbReference type="SAM" id="MobiDB-lite"/>
    </source>
</evidence>
<feature type="transmembrane region" description="Helical" evidence="2">
    <location>
        <begin position="347"/>
        <end position="367"/>
    </location>
</feature>
<keyword evidence="2" id="KW-0812">Transmembrane</keyword>
<dbReference type="PANTHER" id="PTHR36840">
    <property type="entry name" value="BLL5714 PROTEIN"/>
    <property type="match status" value="1"/>
</dbReference>
<name>A0A1E3PCW5_WICAA</name>
<evidence type="ECO:0000313" key="4">
    <source>
        <dbReference type="Proteomes" id="UP000094112"/>
    </source>
</evidence>
<sequence>MQSEEQFATSLQENSSIQSSLTQKKPVSLVDKDKLDPSLRAFYKKYGDVDVEFIDPPVQSPWFSKPYALNYFHKGKLFRTRGLQRSAGKLELFLDLVYVGIASTLASTALKEPTGASFLKFVLLYMPAITIWSDLKDFMNYYYNDDLIQKIYVCWTELLLIVYDNNCEFADTSTKALRTAVVAYFLSRFTLAIMLLFYSFYIKQHRIQMRLYCLSLAITSSCWFFIFLINDTKGKCIFAGLMYILEHSQFLLNVNPWFIKKLGLEYTSALNIEHEDARYQGFYIIAIGQFLTTTVMKNPLSTGWNPKLHKGFSLLFDAFVFLGLYSNKDGCITAVHALRRNATTGALYIYTHIVLIASMLLSGNAGITLASEITTDYLDPSKRGVLIYFHAGILAALGSLTLLSLLDKDLDEPGHHKVNRIIRISGRIPTGLIMLGITWADQLLTIKSIMWLDCLFLMLLFIYEFLVMNSFEFHNIRASKSQEV</sequence>
<feature type="transmembrane region" description="Helical" evidence="2">
    <location>
        <begin position="426"/>
        <end position="444"/>
    </location>
</feature>
<feature type="transmembrane region" description="Helical" evidence="2">
    <location>
        <begin position="387"/>
        <end position="406"/>
    </location>
</feature>
<keyword evidence="2" id="KW-1133">Transmembrane helix</keyword>
<evidence type="ECO:0000313" key="3">
    <source>
        <dbReference type="EMBL" id="ODQ62727.1"/>
    </source>
</evidence>
<reference evidence="3 4" key="1">
    <citation type="journal article" date="2016" name="Proc. Natl. Acad. Sci. U.S.A.">
        <title>Comparative genomics of biotechnologically important yeasts.</title>
        <authorList>
            <person name="Riley R."/>
            <person name="Haridas S."/>
            <person name="Wolfe K.H."/>
            <person name="Lopes M.R."/>
            <person name="Hittinger C.T."/>
            <person name="Goeker M."/>
            <person name="Salamov A.A."/>
            <person name="Wisecaver J.H."/>
            <person name="Long T.M."/>
            <person name="Calvey C.H."/>
            <person name="Aerts A.L."/>
            <person name="Barry K.W."/>
            <person name="Choi C."/>
            <person name="Clum A."/>
            <person name="Coughlan A.Y."/>
            <person name="Deshpande S."/>
            <person name="Douglass A.P."/>
            <person name="Hanson S.J."/>
            <person name="Klenk H.-P."/>
            <person name="LaButti K.M."/>
            <person name="Lapidus A."/>
            <person name="Lindquist E.A."/>
            <person name="Lipzen A.M."/>
            <person name="Meier-Kolthoff J.P."/>
            <person name="Ohm R.A."/>
            <person name="Otillar R.P."/>
            <person name="Pangilinan J.L."/>
            <person name="Peng Y."/>
            <person name="Rokas A."/>
            <person name="Rosa C.A."/>
            <person name="Scheuner C."/>
            <person name="Sibirny A.A."/>
            <person name="Slot J.C."/>
            <person name="Stielow J.B."/>
            <person name="Sun H."/>
            <person name="Kurtzman C.P."/>
            <person name="Blackwell M."/>
            <person name="Grigoriev I.V."/>
            <person name="Jeffries T.W."/>
        </authorList>
    </citation>
    <scope>NUCLEOTIDE SEQUENCE [LARGE SCALE GENOMIC DNA]</scope>
    <source>
        <strain evidence="4">ATCC 58044 / CBS 1984 / NCYC 433 / NRRL Y-366-8</strain>
    </source>
</reference>